<dbReference type="PANTHER" id="PTHR47331">
    <property type="entry name" value="PHD-TYPE DOMAIN-CONTAINING PROTEIN"/>
    <property type="match status" value="1"/>
</dbReference>
<protein>
    <recommendedName>
        <fullName evidence="2">DUF5641 domain-containing protein</fullName>
    </recommendedName>
</protein>
<sequence length="382" mass="43193">MRCLKQLSEIYSESLPLASQALANDFYVDDLLTGADSIRPRALVGLLRQTIWLINARRECSAVVRRCTHCFRYKPRLMSQIMGNLPLDRVRISRPFRISGVDLFGPIRVSLGVRGKAALKIFVGRRGPLDRLYCDNATNFVGSSRLLQEMASDVRSTLGTYGVHHQVEFVFIPPRSPHFGGLWEAAVKYAKHLFLRAVGNALLKEDEVQTILVEVEAVLNSRPLVADSSNPNDGEAITPAHFLVGTTLAALPPGSAPPHPDDDLTHLQRWQLISAIKRRFWRDWSRDYIAGLQQRVKWTKESANLLPGTIVVIKEDNLPPQKWLLGRVTEVTHGSDGKSQEDLELRDRKTESEKREVIESMRRRTSKGEKHQEHLVQQNEST</sequence>
<evidence type="ECO:0000313" key="3">
    <source>
        <dbReference type="Proteomes" id="UP001652628"/>
    </source>
</evidence>
<evidence type="ECO:0000313" key="4">
    <source>
        <dbReference type="RefSeq" id="XP_070851573.1"/>
    </source>
</evidence>
<dbReference type="Proteomes" id="UP001652628">
    <property type="component" value="Chromosome 3"/>
</dbReference>
<dbReference type="Pfam" id="PF18701">
    <property type="entry name" value="DUF5641"/>
    <property type="match status" value="1"/>
</dbReference>
<dbReference type="Gene3D" id="3.30.420.10">
    <property type="entry name" value="Ribonuclease H-like superfamily/Ribonuclease H"/>
    <property type="match status" value="1"/>
</dbReference>
<feature type="compositionally biased region" description="Basic and acidic residues" evidence="1">
    <location>
        <begin position="333"/>
        <end position="374"/>
    </location>
</feature>
<dbReference type="InterPro" id="IPR036397">
    <property type="entry name" value="RNaseH_sf"/>
</dbReference>
<evidence type="ECO:0000256" key="1">
    <source>
        <dbReference type="SAM" id="MobiDB-lite"/>
    </source>
</evidence>
<accession>A0ABM4TNM5</accession>
<name>A0ABM4TNM5_DROSZ</name>
<reference evidence="4" key="1">
    <citation type="submission" date="2025-08" db="UniProtKB">
        <authorList>
            <consortium name="RefSeq"/>
        </authorList>
    </citation>
    <scope>IDENTIFICATION</scope>
</reference>
<keyword evidence="3" id="KW-1185">Reference proteome</keyword>
<organism evidence="3 4">
    <name type="scientific">Drosophila suzukii</name>
    <name type="common">Spotted-wing drosophila fruit fly</name>
    <dbReference type="NCBI Taxonomy" id="28584"/>
    <lineage>
        <taxon>Eukaryota</taxon>
        <taxon>Metazoa</taxon>
        <taxon>Ecdysozoa</taxon>
        <taxon>Arthropoda</taxon>
        <taxon>Hexapoda</taxon>
        <taxon>Insecta</taxon>
        <taxon>Pterygota</taxon>
        <taxon>Neoptera</taxon>
        <taxon>Endopterygota</taxon>
        <taxon>Diptera</taxon>
        <taxon>Brachycera</taxon>
        <taxon>Muscomorpha</taxon>
        <taxon>Ephydroidea</taxon>
        <taxon>Drosophilidae</taxon>
        <taxon>Drosophila</taxon>
        <taxon>Sophophora</taxon>
    </lineage>
</organism>
<gene>
    <name evidence="4" type="primary">LOC139352834</name>
</gene>
<feature type="domain" description="DUF5641" evidence="2">
    <location>
        <begin position="268"/>
        <end position="339"/>
    </location>
</feature>
<dbReference type="GeneID" id="139352834"/>
<dbReference type="InterPro" id="IPR040676">
    <property type="entry name" value="DUF5641"/>
</dbReference>
<dbReference type="InterPro" id="IPR012337">
    <property type="entry name" value="RNaseH-like_sf"/>
</dbReference>
<evidence type="ECO:0000259" key="2">
    <source>
        <dbReference type="Pfam" id="PF18701"/>
    </source>
</evidence>
<feature type="region of interest" description="Disordered" evidence="1">
    <location>
        <begin position="333"/>
        <end position="382"/>
    </location>
</feature>
<proteinExistence type="predicted"/>
<dbReference type="RefSeq" id="XP_070851573.1">
    <property type="nucleotide sequence ID" value="XM_070995472.1"/>
</dbReference>
<dbReference type="SUPFAM" id="SSF53098">
    <property type="entry name" value="Ribonuclease H-like"/>
    <property type="match status" value="1"/>
</dbReference>